<dbReference type="PANTHER" id="PTHR36115:SF4">
    <property type="entry name" value="MEMBRANE PROTEIN"/>
    <property type="match status" value="1"/>
</dbReference>
<dbReference type="InterPro" id="IPR018929">
    <property type="entry name" value="DUF2510"/>
</dbReference>
<evidence type="ECO:0000313" key="10">
    <source>
        <dbReference type="EMBL" id="MDC5698630.1"/>
    </source>
</evidence>
<dbReference type="InterPro" id="IPR051791">
    <property type="entry name" value="Pra-immunoreactive"/>
</dbReference>
<evidence type="ECO:0000259" key="9">
    <source>
        <dbReference type="Pfam" id="PF10708"/>
    </source>
</evidence>
<dbReference type="PANTHER" id="PTHR36115">
    <property type="entry name" value="PROLINE-RICH ANTIGEN HOMOLOG-RELATED"/>
    <property type="match status" value="1"/>
</dbReference>
<evidence type="ECO:0000256" key="5">
    <source>
        <dbReference type="ARBA" id="ARBA00023136"/>
    </source>
</evidence>
<sequence length="289" mass="31440">MSQQPSGWYDDPSNPDMLRYWDGVTWTSHTSPRKSPTASQPNAGQGPQSPTTPMPQGGWQAQGSGQQGAYPGQYPSAGQPNPYADQGQSGAQYPYSGQYPGAPESQAWMRGPVTTDGVPLASWGKRFGAWIIDGIILGVLVYFALRAFSPGYFDSVQEIMDAAAAGDDAAMESRIGELTAESVRAALVSWLTITAYCIAFWTTTAQTPGKMALRISVRRVDRPGALDLGTALRRRLLSLIQLVPLVSGIYPIIWLLDGLWPLWDSQRQALHDKVGRTQVVEGKQPRRTS</sequence>
<keyword evidence="3 7" id="KW-0812">Transmembrane</keyword>
<dbReference type="Pfam" id="PF06271">
    <property type="entry name" value="RDD"/>
    <property type="match status" value="1"/>
</dbReference>
<dbReference type="Pfam" id="PF10708">
    <property type="entry name" value="DUF2510"/>
    <property type="match status" value="1"/>
</dbReference>
<feature type="domain" description="RDD" evidence="8">
    <location>
        <begin position="120"/>
        <end position="275"/>
    </location>
</feature>
<feature type="compositionally biased region" description="Polar residues" evidence="6">
    <location>
        <begin position="26"/>
        <end position="51"/>
    </location>
</feature>
<comment type="subcellular location">
    <subcellularLocation>
        <location evidence="1">Cell membrane</location>
        <topology evidence="1">Multi-pass membrane protein</topology>
    </subcellularLocation>
</comment>
<evidence type="ECO:0000256" key="4">
    <source>
        <dbReference type="ARBA" id="ARBA00022989"/>
    </source>
</evidence>
<feature type="compositionally biased region" description="Low complexity" evidence="6">
    <location>
        <begin position="56"/>
        <end position="76"/>
    </location>
</feature>
<keyword evidence="5 7" id="KW-0472">Membrane</keyword>
<evidence type="ECO:0000256" key="3">
    <source>
        <dbReference type="ARBA" id="ARBA00022692"/>
    </source>
</evidence>
<dbReference type="SUPFAM" id="SSF81995">
    <property type="entry name" value="beta-sandwich domain of Sec23/24"/>
    <property type="match status" value="1"/>
</dbReference>
<evidence type="ECO:0000256" key="7">
    <source>
        <dbReference type="SAM" id="Phobius"/>
    </source>
</evidence>
<feature type="transmembrane region" description="Helical" evidence="7">
    <location>
        <begin position="236"/>
        <end position="256"/>
    </location>
</feature>
<accession>A0ABT5GK75</accession>
<feature type="domain" description="DUF2510" evidence="9">
    <location>
        <begin position="7"/>
        <end position="38"/>
    </location>
</feature>
<feature type="region of interest" description="Disordered" evidence="6">
    <location>
        <begin position="26"/>
        <end position="97"/>
    </location>
</feature>
<feature type="transmembrane region" description="Helical" evidence="7">
    <location>
        <begin position="127"/>
        <end position="145"/>
    </location>
</feature>
<keyword evidence="4 7" id="KW-1133">Transmembrane helix</keyword>
<name>A0ABT5GK75_9MICO</name>
<dbReference type="Proteomes" id="UP001150259">
    <property type="component" value="Unassembled WGS sequence"/>
</dbReference>
<keyword evidence="2" id="KW-1003">Cell membrane</keyword>
<comment type="caution">
    <text evidence="10">The sequence shown here is derived from an EMBL/GenBank/DDBJ whole genome shotgun (WGS) entry which is preliminary data.</text>
</comment>
<dbReference type="InterPro" id="IPR010432">
    <property type="entry name" value="RDD"/>
</dbReference>
<dbReference type="EMBL" id="JAPFQL010000077">
    <property type="protein sequence ID" value="MDC5698630.1"/>
    <property type="molecule type" value="Genomic_DNA"/>
</dbReference>
<reference evidence="10 11" key="1">
    <citation type="submission" date="2022-11" db="EMBL/GenBank/DDBJ databases">
        <title>Anaerobic phenanthrene biodegradation by a DNRA strain PheN6.</title>
        <authorList>
            <person name="Zhang Z."/>
        </authorList>
    </citation>
    <scope>NUCLEOTIDE SEQUENCE [LARGE SCALE GENOMIC DNA]</scope>
    <source>
        <strain evidence="10 11">PheN6</strain>
    </source>
</reference>
<keyword evidence="11" id="KW-1185">Reference proteome</keyword>
<organism evidence="10 11">
    <name type="scientific">Intrasporangium calvum</name>
    <dbReference type="NCBI Taxonomy" id="53358"/>
    <lineage>
        <taxon>Bacteria</taxon>
        <taxon>Bacillati</taxon>
        <taxon>Actinomycetota</taxon>
        <taxon>Actinomycetes</taxon>
        <taxon>Micrococcales</taxon>
        <taxon>Intrasporangiaceae</taxon>
        <taxon>Intrasporangium</taxon>
    </lineage>
</organism>
<feature type="transmembrane region" description="Helical" evidence="7">
    <location>
        <begin position="183"/>
        <end position="204"/>
    </location>
</feature>
<evidence type="ECO:0000256" key="2">
    <source>
        <dbReference type="ARBA" id="ARBA00022475"/>
    </source>
</evidence>
<evidence type="ECO:0000259" key="8">
    <source>
        <dbReference type="Pfam" id="PF06271"/>
    </source>
</evidence>
<evidence type="ECO:0000256" key="6">
    <source>
        <dbReference type="SAM" id="MobiDB-lite"/>
    </source>
</evidence>
<evidence type="ECO:0000256" key="1">
    <source>
        <dbReference type="ARBA" id="ARBA00004651"/>
    </source>
</evidence>
<gene>
    <name evidence="10" type="ORF">OO014_15340</name>
</gene>
<feature type="region of interest" description="Disordered" evidence="6">
    <location>
        <begin position="1"/>
        <end position="20"/>
    </location>
</feature>
<evidence type="ECO:0000313" key="11">
    <source>
        <dbReference type="Proteomes" id="UP001150259"/>
    </source>
</evidence>
<dbReference type="RefSeq" id="WP_272463196.1">
    <property type="nucleotide sequence ID" value="NZ_JAPFQL010000077.1"/>
</dbReference>
<protein>
    <submittedName>
        <fullName evidence="10">RDD family protein</fullName>
    </submittedName>
</protein>
<proteinExistence type="predicted"/>